<reference evidence="1" key="2">
    <citation type="submission" date="2022-01" db="EMBL/GenBank/DDBJ databases">
        <authorList>
            <person name="Yamashiro T."/>
            <person name="Shiraishi A."/>
            <person name="Satake H."/>
            <person name="Nakayama K."/>
        </authorList>
    </citation>
    <scope>NUCLEOTIDE SEQUENCE</scope>
</reference>
<name>A0ABQ5BP02_9ASTR</name>
<sequence>MPIPLKTIVCRDASYFDNDNTYCLELHIIALLITLLATFKAKLKGFLSPKERGRGTGVKEKQITADDSAKAYNYVNEVNTVNDVMDSGSGTTNVTSEDGLDALLEKEDVGNVPVCVKLRGVPMTEFSEDRLSVIATILGTPLMLDSYMSDMCMQSWGWSSFSRAIIELRANVELKDIIVLARFPQLMLPVPPVPLLDGTGLPDGMKPAILNQQPA</sequence>
<dbReference type="Proteomes" id="UP001151760">
    <property type="component" value="Unassembled WGS sequence"/>
</dbReference>
<protein>
    <submittedName>
        <fullName evidence="1">Uncharacterized protein</fullName>
    </submittedName>
</protein>
<gene>
    <name evidence="1" type="ORF">Tco_0875272</name>
</gene>
<evidence type="ECO:0000313" key="2">
    <source>
        <dbReference type="Proteomes" id="UP001151760"/>
    </source>
</evidence>
<proteinExistence type="predicted"/>
<evidence type="ECO:0000313" key="1">
    <source>
        <dbReference type="EMBL" id="GJT16566.1"/>
    </source>
</evidence>
<accession>A0ABQ5BP02</accession>
<reference evidence="1" key="1">
    <citation type="journal article" date="2022" name="Int. J. Mol. Sci.">
        <title>Draft Genome of Tanacetum Coccineum: Genomic Comparison of Closely Related Tanacetum-Family Plants.</title>
        <authorList>
            <person name="Yamashiro T."/>
            <person name="Shiraishi A."/>
            <person name="Nakayama K."/>
            <person name="Satake H."/>
        </authorList>
    </citation>
    <scope>NUCLEOTIDE SEQUENCE</scope>
</reference>
<dbReference type="EMBL" id="BQNB010013485">
    <property type="protein sequence ID" value="GJT16566.1"/>
    <property type="molecule type" value="Genomic_DNA"/>
</dbReference>
<organism evidence="1 2">
    <name type="scientific">Tanacetum coccineum</name>
    <dbReference type="NCBI Taxonomy" id="301880"/>
    <lineage>
        <taxon>Eukaryota</taxon>
        <taxon>Viridiplantae</taxon>
        <taxon>Streptophyta</taxon>
        <taxon>Embryophyta</taxon>
        <taxon>Tracheophyta</taxon>
        <taxon>Spermatophyta</taxon>
        <taxon>Magnoliopsida</taxon>
        <taxon>eudicotyledons</taxon>
        <taxon>Gunneridae</taxon>
        <taxon>Pentapetalae</taxon>
        <taxon>asterids</taxon>
        <taxon>campanulids</taxon>
        <taxon>Asterales</taxon>
        <taxon>Asteraceae</taxon>
        <taxon>Asteroideae</taxon>
        <taxon>Anthemideae</taxon>
        <taxon>Anthemidinae</taxon>
        <taxon>Tanacetum</taxon>
    </lineage>
</organism>
<keyword evidence="2" id="KW-1185">Reference proteome</keyword>
<comment type="caution">
    <text evidence="1">The sequence shown here is derived from an EMBL/GenBank/DDBJ whole genome shotgun (WGS) entry which is preliminary data.</text>
</comment>